<evidence type="ECO:0000256" key="1">
    <source>
        <dbReference type="ARBA" id="ARBA00007061"/>
    </source>
</evidence>
<evidence type="ECO:0000256" key="4">
    <source>
        <dbReference type="PIRSR" id="PIRSR611554-2"/>
    </source>
</evidence>
<feature type="binding site" evidence="4">
    <location>
        <position position="143"/>
    </location>
    <ligand>
        <name>(3S)-3-hydroxy-3-methylglutaryl-CoA</name>
        <dbReference type="ChEBI" id="CHEBI:43074"/>
    </ligand>
</feature>
<feature type="active site" description="Proton donor/acceptor" evidence="3">
    <location>
        <position position="79"/>
    </location>
</feature>
<feature type="domain" description="Hydroxymethylglutaryl-coenzyme A synthase C-terminal" evidence="6">
    <location>
        <begin position="178"/>
        <end position="251"/>
    </location>
</feature>
<evidence type="ECO:0000313" key="7">
    <source>
        <dbReference type="EMBL" id="WEG73667.1"/>
    </source>
</evidence>
<dbReference type="EMBL" id="CP110232">
    <property type="protein sequence ID" value="WEG73667.1"/>
    <property type="molecule type" value="Genomic_DNA"/>
</dbReference>
<feature type="binding site" evidence="4">
    <location>
        <position position="275"/>
    </location>
    <ligand>
        <name>(3S)-3-hydroxy-3-methylglutaryl-CoA</name>
        <dbReference type="ChEBI" id="CHEBI:43074"/>
    </ligand>
</feature>
<protein>
    <submittedName>
        <fullName evidence="7">Hydroxymethylglutaryl-CoA synthase</fullName>
        <ecNumber evidence="7">2.3.3.10</ecNumber>
    </submittedName>
</protein>
<dbReference type="InterPro" id="IPR013746">
    <property type="entry name" value="HMG_CoA_synt_C_dom"/>
</dbReference>
<evidence type="ECO:0000259" key="5">
    <source>
        <dbReference type="Pfam" id="PF01154"/>
    </source>
</evidence>
<dbReference type="Proteomes" id="UP001179647">
    <property type="component" value="Chromosome"/>
</dbReference>
<keyword evidence="2 7" id="KW-0808">Transferase</keyword>
<dbReference type="Pfam" id="PF01154">
    <property type="entry name" value="HMG_CoA_synt_N"/>
    <property type="match status" value="1"/>
</dbReference>
<dbReference type="GO" id="GO:0004421">
    <property type="term" value="F:hydroxymethylglutaryl-CoA synthase activity"/>
    <property type="evidence" value="ECO:0007669"/>
    <property type="project" value="UniProtKB-EC"/>
</dbReference>
<dbReference type="EC" id="2.3.3.10" evidence="7"/>
<accession>A0AAF0I9R5</accession>
<evidence type="ECO:0000313" key="8">
    <source>
        <dbReference type="Proteomes" id="UP001179647"/>
    </source>
</evidence>
<sequence>MTIGIDKLHFFTPNLYVDLVPLAEARGTDPDKYTIGIGQNKMAINPLSQDTVSIAANAALPIVSKEEAELIDMVILGTESSFDYSKSGATYIHQLLGIQPFAKAIEIKQACYGATAGLLMARDYIKSHPDRKVLVIGSDIARYGLNTAGEVTQGAGAVAMLVSSNPSILILEDDSVAMTENVFDFWRPAYSDTAIVDGKFSNDVYMSFFKNIWEEYSKRNNLTFEDFEAICFHLPYSKMGKKALLPLLESETDETSERLLANYAHSTLYTKEIGNIYTGSLYLGLCSLLDHQSNLKAGQRIGLFSYGSGAVGEFFSGRLAPNFKDALLSSEHQQLLAERTELSISDYEELFSGSLPKDGSTFILPTSTDPAPIILEKLTGHQRHYLRK</sequence>
<dbReference type="PANTHER" id="PTHR43323:SF2">
    <property type="entry name" value="HYDROXYMETHYLGLUTARYL-COA SYNTHASE"/>
    <property type="match status" value="1"/>
</dbReference>
<dbReference type="Pfam" id="PF08540">
    <property type="entry name" value="HMG_CoA_synt_C"/>
    <property type="match status" value="2"/>
</dbReference>
<dbReference type="GO" id="GO:0006084">
    <property type="term" value="P:acetyl-CoA metabolic process"/>
    <property type="evidence" value="ECO:0007669"/>
    <property type="project" value="InterPro"/>
</dbReference>
<gene>
    <name evidence="7" type="ORF">OL234_01800</name>
</gene>
<feature type="domain" description="Hydroxymethylglutaryl-coenzyme A synthase C-terminal" evidence="6">
    <location>
        <begin position="264"/>
        <end position="350"/>
    </location>
</feature>
<keyword evidence="8" id="KW-1185">Reference proteome</keyword>
<feature type="binding site" evidence="4">
    <location>
        <position position="29"/>
    </location>
    <ligand>
        <name>(3S)-3-hydroxy-3-methylglutaryl-CoA</name>
        <dbReference type="ChEBI" id="CHEBI:43074"/>
    </ligand>
</feature>
<evidence type="ECO:0000256" key="2">
    <source>
        <dbReference type="ARBA" id="ARBA00022679"/>
    </source>
</evidence>
<comment type="similarity">
    <text evidence="1">Belongs to the thiolase-like superfamily. HMG-CoA synthase family.</text>
</comment>
<dbReference type="PANTHER" id="PTHR43323">
    <property type="entry name" value="3-HYDROXY-3-METHYLGLUTARYL COENZYME A SYNTHASE"/>
    <property type="match status" value="1"/>
</dbReference>
<dbReference type="InterPro" id="IPR013528">
    <property type="entry name" value="HMG_CoA_synth_N"/>
</dbReference>
<name>A0AAF0I9R5_9ENTE</name>
<feature type="active site" description="Proton donor/acceptor" evidence="3">
    <location>
        <position position="233"/>
    </location>
</feature>
<dbReference type="KEGG" id="vie:OL234_01800"/>
<proteinExistence type="inferred from homology"/>
<feature type="active site" description="Acyl-thioester intermediate" evidence="3">
    <location>
        <position position="111"/>
    </location>
</feature>
<dbReference type="AlphaFoldDB" id="A0AAF0I9R5"/>
<dbReference type="SUPFAM" id="SSF53901">
    <property type="entry name" value="Thiolase-like"/>
    <property type="match status" value="2"/>
</dbReference>
<evidence type="ECO:0000259" key="6">
    <source>
        <dbReference type="Pfam" id="PF08540"/>
    </source>
</evidence>
<dbReference type="CDD" id="cd00827">
    <property type="entry name" value="init_cond_enzymes"/>
    <property type="match status" value="1"/>
</dbReference>
<evidence type="ECO:0000256" key="3">
    <source>
        <dbReference type="PIRSR" id="PIRSR611554-1"/>
    </source>
</evidence>
<dbReference type="InterPro" id="IPR016039">
    <property type="entry name" value="Thiolase-like"/>
</dbReference>
<feature type="binding site" evidence="4">
    <location>
        <position position="242"/>
    </location>
    <ligand>
        <name>(3S)-3-hydroxy-3-methylglutaryl-CoA</name>
        <dbReference type="ChEBI" id="CHEBI:43074"/>
    </ligand>
</feature>
<keyword evidence="7" id="KW-0012">Acyltransferase</keyword>
<reference evidence="7" key="1">
    <citation type="submission" date="2022-10" db="EMBL/GenBank/DDBJ databases">
        <title>Vagococcus sp. isolated from poultry meat.</title>
        <authorList>
            <person name="Johansson P."/>
            <person name="Bjorkroth J."/>
        </authorList>
    </citation>
    <scope>NUCLEOTIDE SEQUENCE</scope>
    <source>
        <strain evidence="7">STAA11</strain>
    </source>
</reference>
<feature type="domain" description="Hydroxymethylglutaryl-coenzyme A synthase N-terminal" evidence="5">
    <location>
        <begin position="3"/>
        <end position="165"/>
    </location>
</feature>
<dbReference type="NCBIfam" id="TIGR01835">
    <property type="entry name" value="HMG-CoA-S_prok"/>
    <property type="match status" value="1"/>
</dbReference>
<dbReference type="Gene3D" id="3.40.47.10">
    <property type="match status" value="2"/>
</dbReference>
<organism evidence="7 8">
    <name type="scientific">Vagococcus intermedius</name>
    <dbReference type="NCBI Taxonomy" id="2991418"/>
    <lineage>
        <taxon>Bacteria</taxon>
        <taxon>Bacillati</taxon>
        <taxon>Bacillota</taxon>
        <taxon>Bacilli</taxon>
        <taxon>Lactobacillales</taxon>
        <taxon>Enterococcaceae</taxon>
        <taxon>Vagococcus</taxon>
    </lineage>
</organism>
<dbReference type="InterPro" id="IPR011554">
    <property type="entry name" value="HMG_CoA_synthase_prok"/>
</dbReference>
<dbReference type="RefSeq" id="WP_275469467.1">
    <property type="nucleotide sequence ID" value="NZ_CP110232.1"/>
</dbReference>